<dbReference type="Pfam" id="PF01370">
    <property type="entry name" value="Epimerase"/>
    <property type="match status" value="1"/>
</dbReference>
<dbReference type="InterPro" id="IPR001509">
    <property type="entry name" value="Epimerase_deHydtase"/>
</dbReference>
<gene>
    <name evidence="6" type="ORF">ACFQBQ_03765</name>
</gene>
<dbReference type="PANTHER" id="PTHR43078">
    <property type="entry name" value="UDP-GLUCURONIC ACID DECARBOXYLASE-RELATED"/>
    <property type="match status" value="1"/>
</dbReference>
<dbReference type="RefSeq" id="WP_390233953.1">
    <property type="nucleotide sequence ID" value="NZ_JBHSWI010000001.1"/>
</dbReference>
<keyword evidence="3" id="KW-0520">NAD</keyword>
<evidence type="ECO:0000256" key="1">
    <source>
        <dbReference type="ARBA" id="ARBA00001911"/>
    </source>
</evidence>
<proteinExistence type="predicted"/>
<evidence type="ECO:0000313" key="6">
    <source>
        <dbReference type="EMBL" id="MFC6644722.1"/>
    </source>
</evidence>
<reference evidence="7" key="1">
    <citation type="journal article" date="2019" name="Int. J. Syst. Evol. Microbiol.">
        <title>The Global Catalogue of Microorganisms (GCM) 10K type strain sequencing project: providing services to taxonomists for standard genome sequencing and annotation.</title>
        <authorList>
            <consortium name="The Broad Institute Genomics Platform"/>
            <consortium name="The Broad Institute Genome Sequencing Center for Infectious Disease"/>
            <person name="Wu L."/>
            <person name="Ma J."/>
        </authorList>
    </citation>
    <scope>NUCLEOTIDE SEQUENCE [LARGE SCALE GENOMIC DNA]</scope>
    <source>
        <strain evidence="7">CGMCC 1.16026</strain>
    </source>
</reference>
<name>A0ABW1Z887_9BACT</name>
<dbReference type="Gene3D" id="3.40.50.720">
    <property type="entry name" value="NAD(P)-binding Rossmann-like Domain"/>
    <property type="match status" value="1"/>
</dbReference>
<comment type="caution">
    <text evidence="6">The sequence shown here is derived from an EMBL/GenBank/DDBJ whole genome shotgun (WGS) entry which is preliminary data.</text>
</comment>
<dbReference type="SUPFAM" id="SSF51735">
    <property type="entry name" value="NAD(P)-binding Rossmann-fold domains"/>
    <property type="match status" value="1"/>
</dbReference>
<keyword evidence="7" id="KW-1185">Reference proteome</keyword>
<evidence type="ECO:0000256" key="3">
    <source>
        <dbReference type="ARBA" id="ARBA00023027"/>
    </source>
</evidence>
<evidence type="ECO:0000256" key="4">
    <source>
        <dbReference type="ARBA" id="ARBA00023239"/>
    </source>
</evidence>
<dbReference type="PANTHER" id="PTHR43078:SF6">
    <property type="entry name" value="UDP-GLUCURONIC ACID DECARBOXYLASE 1"/>
    <property type="match status" value="1"/>
</dbReference>
<protein>
    <submittedName>
        <fullName evidence="6">NAD-dependent epimerase/dehydratase family protein</fullName>
    </submittedName>
</protein>
<accession>A0ABW1Z887</accession>
<evidence type="ECO:0000256" key="2">
    <source>
        <dbReference type="ARBA" id="ARBA00022793"/>
    </source>
</evidence>
<dbReference type="InterPro" id="IPR044516">
    <property type="entry name" value="UXS-like"/>
</dbReference>
<keyword evidence="4" id="KW-0456">Lyase</keyword>
<comment type="cofactor">
    <cofactor evidence="1">
        <name>NAD(+)</name>
        <dbReference type="ChEBI" id="CHEBI:57540"/>
    </cofactor>
</comment>
<evidence type="ECO:0000313" key="7">
    <source>
        <dbReference type="Proteomes" id="UP001596391"/>
    </source>
</evidence>
<evidence type="ECO:0000259" key="5">
    <source>
        <dbReference type="Pfam" id="PF01370"/>
    </source>
</evidence>
<keyword evidence="2" id="KW-0210">Decarboxylase</keyword>
<dbReference type="InterPro" id="IPR036291">
    <property type="entry name" value="NAD(P)-bd_dom_sf"/>
</dbReference>
<dbReference type="CDD" id="cd08946">
    <property type="entry name" value="SDR_e"/>
    <property type="match status" value="1"/>
</dbReference>
<dbReference type="EMBL" id="JBHSWI010000001">
    <property type="protein sequence ID" value="MFC6644722.1"/>
    <property type="molecule type" value="Genomic_DNA"/>
</dbReference>
<organism evidence="6 7">
    <name type="scientific">Granulicella cerasi</name>
    <dbReference type="NCBI Taxonomy" id="741063"/>
    <lineage>
        <taxon>Bacteria</taxon>
        <taxon>Pseudomonadati</taxon>
        <taxon>Acidobacteriota</taxon>
        <taxon>Terriglobia</taxon>
        <taxon>Terriglobales</taxon>
        <taxon>Acidobacteriaceae</taxon>
        <taxon>Granulicella</taxon>
    </lineage>
</organism>
<sequence>MPTRPIPNEDLAHVLEHARPAFEALRDAKIFIAGGTGFFGRTLVESLLHANRTLSLGITATLLTRDAQSFAASAPHIAEDHAIKLLQGDLAECELPSMDFTHVLHAAADSAGKQALVSEVALAESIVAGTRNLLRQLRAQSVRLLYLSSGAVYGRSCSENFLDEDTPLLDAHATAANYDEAKVLAEELCLAASRNAGFDVVIARCFAFVGPYLPLDQHFALGNFIDDALQHRPIHIRGDGSPGEHGCTRRTLLSGYGRCLCKVARSVSTTWALTKRTAFVRRRRSPLTHCCPASR</sequence>
<dbReference type="Proteomes" id="UP001596391">
    <property type="component" value="Unassembled WGS sequence"/>
</dbReference>
<feature type="domain" description="NAD-dependent epimerase/dehydratase" evidence="5">
    <location>
        <begin position="30"/>
        <end position="242"/>
    </location>
</feature>